<keyword evidence="2" id="KW-0501">Molybdenum cofactor biosynthesis</keyword>
<dbReference type="SMART" id="SM00852">
    <property type="entry name" value="MoCF_biosynth"/>
    <property type="match status" value="1"/>
</dbReference>
<dbReference type="InterPro" id="IPR001453">
    <property type="entry name" value="MoaB/Mog_dom"/>
</dbReference>
<protein>
    <submittedName>
        <fullName evidence="5">Molybdopterin adenylyltransferase</fullName>
    </submittedName>
</protein>
<name>A0A2T0YK44_9MICC</name>
<evidence type="ECO:0000256" key="3">
    <source>
        <dbReference type="SAM" id="MobiDB-lite"/>
    </source>
</evidence>
<dbReference type="CDD" id="cd00886">
    <property type="entry name" value="MogA_MoaB"/>
    <property type="match status" value="1"/>
</dbReference>
<feature type="compositionally biased region" description="Acidic residues" evidence="3">
    <location>
        <begin position="29"/>
        <end position="40"/>
    </location>
</feature>
<keyword evidence="5" id="KW-0808">Transferase</keyword>
<gene>
    <name evidence="5" type="ORF">BCL67_10834</name>
</gene>
<comment type="pathway">
    <text evidence="1">Cofactor biosynthesis; molybdopterin biosynthesis.</text>
</comment>
<accession>A0A2T0YK44</accession>
<feature type="region of interest" description="Disordered" evidence="3">
    <location>
        <begin position="1"/>
        <end position="40"/>
    </location>
</feature>
<dbReference type="GO" id="GO:0006777">
    <property type="term" value="P:Mo-molybdopterin cofactor biosynthetic process"/>
    <property type="evidence" value="ECO:0007669"/>
    <property type="project" value="UniProtKB-KW"/>
</dbReference>
<evidence type="ECO:0000313" key="5">
    <source>
        <dbReference type="EMBL" id="PRZ15574.1"/>
    </source>
</evidence>
<dbReference type="RefSeq" id="WP_258174882.1">
    <property type="nucleotide sequence ID" value="NZ_PVTY01000008.1"/>
</dbReference>
<evidence type="ECO:0000259" key="4">
    <source>
        <dbReference type="SMART" id="SM00852"/>
    </source>
</evidence>
<feature type="domain" description="MoaB/Mog" evidence="4">
    <location>
        <begin position="48"/>
        <end position="191"/>
    </location>
</feature>
<dbReference type="AlphaFoldDB" id="A0A2T0YK44"/>
<proteinExistence type="predicted"/>
<sequence length="208" mass="21813">MTDTPHTTPPEQTPPENTSPENGAAGEAEVPDLGETDDSDAETARMIAPVIVSTRAATGVTEDRSAPVIAEYAEKIGFFARPPVLIPDGEGVLAALSELLVQIEPAVIITSGGTGLTPDDMTPEFTKPILDKEIPGIMEAVRAHGRTKNPLASLSRGVAGVTGKTVIVNLPGSPKAVREGMEVLIELLPHLCDQVADIRDHEAWGNGE</sequence>
<keyword evidence="6" id="KW-1185">Reference proteome</keyword>
<dbReference type="Proteomes" id="UP000238217">
    <property type="component" value="Unassembled WGS sequence"/>
</dbReference>
<dbReference type="InterPro" id="IPR036425">
    <property type="entry name" value="MoaB/Mog-like_dom_sf"/>
</dbReference>
<dbReference type="Gene3D" id="3.40.980.10">
    <property type="entry name" value="MoaB/Mog-like domain"/>
    <property type="match status" value="1"/>
</dbReference>
<dbReference type="SUPFAM" id="SSF53218">
    <property type="entry name" value="Molybdenum cofactor biosynthesis proteins"/>
    <property type="match status" value="1"/>
</dbReference>
<organism evidence="5 6">
    <name type="scientific">Nesterenkonia sandarakina</name>
    <dbReference type="NCBI Taxonomy" id="272918"/>
    <lineage>
        <taxon>Bacteria</taxon>
        <taxon>Bacillati</taxon>
        <taxon>Actinomycetota</taxon>
        <taxon>Actinomycetes</taxon>
        <taxon>Micrococcales</taxon>
        <taxon>Micrococcaceae</taxon>
        <taxon>Nesterenkonia</taxon>
    </lineage>
</organism>
<evidence type="ECO:0000256" key="2">
    <source>
        <dbReference type="ARBA" id="ARBA00023150"/>
    </source>
</evidence>
<dbReference type="GO" id="GO:0016779">
    <property type="term" value="F:nucleotidyltransferase activity"/>
    <property type="evidence" value="ECO:0007669"/>
    <property type="project" value="UniProtKB-KW"/>
</dbReference>
<comment type="caution">
    <text evidence="5">The sequence shown here is derived from an EMBL/GenBank/DDBJ whole genome shotgun (WGS) entry which is preliminary data.</text>
</comment>
<dbReference type="EMBL" id="PVTY01000008">
    <property type="protein sequence ID" value="PRZ15574.1"/>
    <property type="molecule type" value="Genomic_DNA"/>
</dbReference>
<dbReference type="PANTHER" id="PTHR43764:SF1">
    <property type="entry name" value="MOLYBDOPTERIN MOLYBDOTRANSFERASE"/>
    <property type="match status" value="1"/>
</dbReference>
<keyword evidence="5" id="KW-0548">Nucleotidyltransferase</keyword>
<evidence type="ECO:0000313" key="6">
    <source>
        <dbReference type="Proteomes" id="UP000238217"/>
    </source>
</evidence>
<dbReference type="Pfam" id="PF00994">
    <property type="entry name" value="MoCF_biosynth"/>
    <property type="match status" value="1"/>
</dbReference>
<dbReference type="PANTHER" id="PTHR43764">
    <property type="entry name" value="MOLYBDENUM COFACTOR BIOSYNTHESIS"/>
    <property type="match status" value="1"/>
</dbReference>
<evidence type="ECO:0000256" key="1">
    <source>
        <dbReference type="ARBA" id="ARBA00005046"/>
    </source>
</evidence>
<reference evidence="5 6" key="1">
    <citation type="submission" date="2018-03" db="EMBL/GenBank/DDBJ databases">
        <title>Comparative analysis of microorganisms from saline springs in Andes Mountain Range, Colombia.</title>
        <authorList>
            <person name="Rubin E."/>
        </authorList>
    </citation>
    <scope>NUCLEOTIDE SEQUENCE [LARGE SCALE GENOMIC DNA]</scope>
    <source>
        <strain evidence="5 6">CG 35</strain>
    </source>
</reference>
<dbReference type="NCBIfam" id="TIGR00177">
    <property type="entry name" value="molyb_syn"/>
    <property type="match status" value="1"/>
</dbReference>
<dbReference type="InterPro" id="IPR051920">
    <property type="entry name" value="MPT_Adenylyltrnsfr/MoaC-Rel"/>
</dbReference>